<dbReference type="InterPro" id="IPR036899">
    <property type="entry name" value="Ribosomal_uL13_sf"/>
</dbReference>
<name>A0A0R2RI80_9BACT</name>
<dbReference type="GO" id="GO:0022625">
    <property type="term" value="C:cytosolic large ribosomal subunit"/>
    <property type="evidence" value="ECO:0007669"/>
    <property type="project" value="TreeGrafter"/>
</dbReference>
<evidence type="ECO:0000256" key="1">
    <source>
        <dbReference type="ARBA" id="ARBA00006227"/>
    </source>
</evidence>
<organism evidence="5 6">
    <name type="scientific">Verrucomicrobia subdivision 6 bacterium BACL9 MAG-120507-bin52</name>
    <dbReference type="NCBI Taxonomy" id="1655590"/>
    <lineage>
        <taxon>Bacteria</taxon>
        <taxon>Pseudomonadati</taxon>
        <taxon>Verrucomicrobiota</taxon>
        <taxon>Verrucomicrobiia</taxon>
        <taxon>Verrucomicrobiales</taxon>
        <taxon>Verrucomicrobia subdivision 6</taxon>
    </lineage>
</organism>
<dbReference type="GO" id="GO:0017148">
    <property type="term" value="P:negative regulation of translation"/>
    <property type="evidence" value="ECO:0007669"/>
    <property type="project" value="TreeGrafter"/>
</dbReference>
<evidence type="ECO:0000313" key="5">
    <source>
        <dbReference type="EMBL" id="KRO62340.1"/>
    </source>
</evidence>
<dbReference type="HAMAP" id="MF_01366">
    <property type="entry name" value="Ribosomal_uL13"/>
    <property type="match status" value="1"/>
</dbReference>
<comment type="similarity">
    <text evidence="1 4">Belongs to the universal ribosomal protein uL13 family.</text>
</comment>
<dbReference type="Proteomes" id="UP000051269">
    <property type="component" value="Unassembled WGS sequence"/>
</dbReference>
<accession>A0A0R2RI80</accession>
<dbReference type="CDD" id="cd00392">
    <property type="entry name" value="Ribosomal_L13"/>
    <property type="match status" value="1"/>
</dbReference>
<evidence type="ECO:0000256" key="3">
    <source>
        <dbReference type="ARBA" id="ARBA00023274"/>
    </source>
</evidence>
<keyword evidence="3 4" id="KW-0687">Ribonucleoprotein</keyword>
<dbReference type="GO" id="GO:0003729">
    <property type="term" value="F:mRNA binding"/>
    <property type="evidence" value="ECO:0007669"/>
    <property type="project" value="TreeGrafter"/>
</dbReference>
<dbReference type="InterPro" id="IPR005823">
    <property type="entry name" value="Ribosomal_uL13_bac-type"/>
</dbReference>
<evidence type="ECO:0000256" key="2">
    <source>
        <dbReference type="ARBA" id="ARBA00022980"/>
    </source>
</evidence>
<evidence type="ECO:0000313" key="6">
    <source>
        <dbReference type="Proteomes" id="UP000051269"/>
    </source>
</evidence>
<gene>
    <name evidence="4" type="primary">rplM</name>
    <name evidence="5" type="ORF">ABR82_02495</name>
</gene>
<dbReference type="AlphaFoldDB" id="A0A0R2RI80"/>
<protein>
    <recommendedName>
        <fullName evidence="4">Large ribosomal subunit protein uL13</fullName>
    </recommendedName>
</protein>
<dbReference type="EMBL" id="LIBO01000092">
    <property type="protein sequence ID" value="KRO62340.1"/>
    <property type="molecule type" value="Genomic_DNA"/>
</dbReference>
<dbReference type="PANTHER" id="PTHR11545">
    <property type="entry name" value="RIBOSOMAL PROTEIN L13"/>
    <property type="match status" value="1"/>
</dbReference>
<evidence type="ECO:0000256" key="4">
    <source>
        <dbReference type="HAMAP-Rule" id="MF_01366"/>
    </source>
</evidence>
<dbReference type="NCBIfam" id="TIGR01066">
    <property type="entry name" value="rplM_bact"/>
    <property type="match status" value="1"/>
</dbReference>
<dbReference type="InterPro" id="IPR005822">
    <property type="entry name" value="Ribosomal_uL13"/>
</dbReference>
<comment type="subunit">
    <text evidence="4">Part of the 50S ribosomal subunit.</text>
</comment>
<sequence length="146" mass="16272">MRTISAKAKDVARRWYLIDADKQVVGQVAVQAANIIRGKNKPIFTPHVDTGDHVIVINAAKAVFTGKKETMKSYMSFSGYIGGHKSETVQARRARRPELLIQSAVKGMVMHNRLGRVILKKLFVYGGADHPHVAQQPEKVEVRKRG</sequence>
<comment type="function">
    <text evidence="4">This protein is one of the early assembly proteins of the 50S ribosomal subunit, although it is not seen to bind rRNA by itself. It is important during the early stages of 50S assembly.</text>
</comment>
<comment type="caution">
    <text evidence="5">The sequence shown here is derived from an EMBL/GenBank/DDBJ whole genome shotgun (WGS) entry which is preliminary data.</text>
</comment>
<dbReference type="GO" id="GO:0003735">
    <property type="term" value="F:structural constituent of ribosome"/>
    <property type="evidence" value="ECO:0007669"/>
    <property type="project" value="InterPro"/>
</dbReference>
<dbReference type="SUPFAM" id="SSF52161">
    <property type="entry name" value="Ribosomal protein L13"/>
    <property type="match status" value="1"/>
</dbReference>
<dbReference type="GO" id="GO:0006412">
    <property type="term" value="P:translation"/>
    <property type="evidence" value="ECO:0007669"/>
    <property type="project" value="UniProtKB-UniRule"/>
</dbReference>
<dbReference type="Gene3D" id="3.90.1180.10">
    <property type="entry name" value="Ribosomal protein L13"/>
    <property type="match status" value="1"/>
</dbReference>
<proteinExistence type="inferred from homology"/>
<reference evidence="5 6" key="1">
    <citation type="submission" date="2015-10" db="EMBL/GenBank/DDBJ databases">
        <title>Metagenome-Assembled Genomes uncover a global brackish microbiome.</title>
        <authorList>
            <person name="Hugerth L.W."/>
            <person name="Larsson J."/>
            <person name="Alneberg J."/>
            <person name="Lindh M.V."/>
            <person name="Legrand C."/>
            <person name="Pinhassi J."/>
            <person name="Andersson A.F."/>
        </authorList>
    </citation>
    <scope>NUCLEOTIDE SEQUENCE [LARGE SCALE GENOMIC DNA]</scope>
    <source>
        <strain evidence="5">BACL18 MAG-120507-bin52</strain>
    </source>
</reference>
<dbReference type="PIRSF" id="PIRSF002181">
    <property type="entry name" value="Ribosomal_L13"/>
    <property type="match status" value="1"/>
</dbReference>
<dbReference type="Pfam" id="PF00572">
    <property type="entry name" value="Ribosomal_L13"/>
    <property type="match status" value="1"/>
</dbReference>
<dbReference type="PANTHER" id="PTHR11545:SF2">
    <property type="entry name" value="LARGE RIBOSOMAL SUBUNIT PROTEIN UL13M"/>
    <property type="match status" value="1"/>
</dbReference>
<keyword evidence="2 4" id="KW-0689">Ribosomal protein</keyword>